<accession>A0A4R3Y6K7</accession>
<keyword evidence="1" id="KW-0472">Membrane</keyword>
<protein>
    <submittedName>
        <fullName evidence="3">Peptidoglycan/xylan/chitin deacetylase (PgdA/CDA1 family)</fullName>
    </submittedName>
</protein>
<dbReference type="GO" id="GO:0016810">
    <property type="term" value="F:hydrolase activity, acting on carbon-nitrogen (but not peptide) bonds"/>
    <property type="evidence" value="ECO:0007669"/>
    <property type="project" value="InterPro"/>
</dbReference>
<feature type="domain" description="NodB homology" evidence="2">
    <location>
        <begin position="86"/>
        <end position="270"/>
    </location>
</feature>
<dbReference type="OrthoDB" id="276604at2"/>
<feature type="transmembrane region" description="Helical" evidence="1">
    <location>
        <begin position="47"/>
        <end position="65"/>
    </location>
</feature>
<dbReference type="GO" id="GO:0005975">
    <property type="term" value="P:carbohydrate metabolic process"/>
    <property type="evidence" value="ECO:0007669"/>
    <property type="project" value="InterPro"/>
</dbReference>
<dbReference type="PANTHER" id="PTHR10587:SF137">
    <property type="entry name" value="4-DEOXY-4-FORMAMIDO-L-ARABINOSE-PHOSPHOUNDECAPRENOL DEFORMYLASE ARND-RELATED"/>
    <property type="match status" value="1"/>
</dbReference>
<sequence>MASSENSISGLNRKSRPWRPAPAIGFSIKLHIAGLVVVLLQPSAWQWVLGLIVLNHTVLAGAVLWPKGQLLGSNITRLPDVAALRSEVSLTFDDGPDPVVTPRVLDLLDQYQAKASFFCLGARAEAHPEIIKDILRRGHSVENHSYSHPNAFSFYGISRLRREVENAQKAIASTNGHTPLFFRAPAGFRSPMLDPVLAKAGLHYASWTRRGFDGVKSDPALVLQRLTQGLAAGDILLLHDVARSSVTEPAVLLVLPKLLKVLAEKGLKSVSLPAAFGGNA</sequence>
<keyword evidence="4" id="KW-1185">Reference proteome</keyword>
<dbReference type="RefSeq" id="WP_124945553.1">
    <property type="nucleotide sequence ID" value="NZ_BHVT01000017.1"/>
</dbReference>
<keyword evidence="1" id="KW-0812">Transmembrane</keyword>
<proteinExistence type="predicted"/>
<dbReference type="AlphaFoldDB" id="A0A4R3Y6K7"/>
<evidence type="ECO:0000259" key="2">
    <source>
        <dbReference type="PROSITE" id="PS51677"/>
    </source>
</evidence>
<dbReference type="InterPro" id="IPR011330">
    <property type="entry name" value="Glyco_hydro/deAcase_b/a-brl"/>
</dbReference>
<evidence type="ECO:0000313" key="3">
    <source>
        <dbReference type="EMBL" id="TCV87467.1"/>
    </source>
</evidence>
<dbReference type="PROSITE" id="PS51677">
    <property type="entry name" value="NODB"/>
    <property type="match status" value="1"/>
</dbReference>
<name>A0A4R3Y6K7_9PROT</name>
<feature type="transmembrane region" description="Helical" evidence="1">
    <location>
        <begin position="21"/>
        <end position="41"/>
    </location>
</feature>
<gene>
    <name evidence="3" type="ORF">EDC63_105136</name>
</gene>
<evidence type="ECO:0000313" key="4">
    <source>
        <dbReference type="Proteomes" id="UP000295367"/>
    </source>
</evidence>
<dbReference type="SUPFAM" id="SSF88713">
    <property type="entry name" value="Glycoside hydrolase/deacetylase"/>
    <property type="match status" value="1"/>
</dbReference>
<reference evidence="3 4" key="1">
    <citation type="submission" date="2019-03" db="EMBL/GenBank/DDBJ databases">
        <title>Genomic Encyclopedia of Type Strains, Phase IV (KMG-IV): sequencing the most valuable type-strain genomes for metagenomic binning, comparative biology and taxonomic classification.</title>
        <authorList>
            <person name="Goeker M."/>
        </authorList>
    </citation>
    <scope>NUCLEOTIDE SEQUENCE [LARGE SCALE GENOMIC DNA]</scope>
    <source>
        <strain evidence="3 4">DSM 100309</strain>
    </source>
</reference>
<dbReference type="Pfam" id="PF01522">
    <property type="entry name" value="Polysacc_deac_1"/>
    <property type="match status" value="1"/>
</dbReference>
<dbReference type="InterPro" id="IPR050248">
    <property type="entry name" value="Polysacc_deacetylase_ArnD"/>
</dbReference>
<organism evidence="3 4">
    <name type="scientific">Sulfurirhabdus autotrophica</name>
    <dbReference type="NCBI Taxonomy" id="1706046"/>
    <lineage>
        <taxon>Bacteria</taxon>
        <taxon>Pseudomonadati</taxon>
        <taxon>Pseudomonadota</taxon>
        <taxon>Betaproteobacteria</taxon>
        <taxon>Nitrosomonadales</taxon>
        <taxon>Sulfuricellaceae</taxon>
        <taxon>Sulfurirhabdus</taxon>
    </lineage>
</organism>
<comment type="caution">
    <text evidence="3">The sequence shown here is derived from an EMBL/GenBank/DDBJ whole genome shotgun (WGS) entry which is preliminary data.</text>
</comment>
<keyword evidence="1" id="KW-1133">Transmembrane helix</keyword>
<dbReference type="Proteomes" id="UP000295367">
    <property type="component" value="Unassembled WGS sequence"/>
</dbReference>
<dbReference type="CDD" id="cd10917">
    <property type="entry name" value="CE4_NodB_like_6s_7s"/>
    <property type="match status" value="1"/>
</dbReference>
<dbReference type="Gene3D" id="3.20.20.370">
    <property type="entry name" value="Glycoside hydrolase/deacetylase"/>
    <property type="match status" value="1"/>
</dbReference>
<evidence type="ECO:0000256" key="1">
    <source>
        <dbReference type="SAM" id="Phobius"/>
    </source>
</evidence>
<dbReference type="EMBL" id="SMCO01000005">
    <property type="protein sequence ID" value="TCV87467.1"/>
    <property type="molecule type" value="Genomic_DNA"/>
</dbReference>
<dbReference type="PANTHER" id="PTHR10587">
    <property type="entry name" value="GLYCOSYL TRANSFERASE-RELATED"/>
    <property type="match status" value="1"/>
</dbReference>
<dbReference type="InterPro" id="IPR002509">
    <property type="entry name" value="NODB_dom"/>
</dbReference>